<keyword evidence="3" id="KW-1185">Reference proteome</keyword>
<comment type="caution">
    <text evidence="2">The sequence shown here is derived from an EMBL/GenBank/DDBJ whole genome shotgun (WGS) entry which is preliminary data.</text>
</comment>
<evidence type="ECO:0000313" key="3">
    <source>
        <dbReference type="Proteomes" id="UP001209878"/>
    </source>
</evidence>
<feature type="chain" id="PRO_5042109506" description="Secreted protein" evidence="1">
    <location>
        <begin position="29"/>
        <end position="162"/>
    </location>
</feature>
<protein>
    <recommendedName>
        <fullName evidence="4">Secreted protein</fullName>
    </recommendedName>
</protein>
<evidence type="ECO:0000313" key="2">
    <source>
        <dbReference type="EMBL" id="KAK2177783.1"/>
    </source>
</evidence>
<evidence type="ECO:0008006" key="4">
    <source>
        <dbReference type="Google" id="ProtNLM"/>
    </source>
</evidence>
<dbReference type="EMBL" id="JAODUO010000579">
    <property type="protein sequence ID" value="KAK2177783.1"/>
    <property type="molecule type" value="Genomic_DNA"/>
</dbReference>
<keyword evidence="1" id="KW-0732">Signal</keyword>
<dbReference type="Proteomes" id="UP001209878">
    <property type="component" value="Unassembled WGS sequence"/>
</dbReference>
<sequence length="162" mass="17177">MSGGGTPAEPPGEFVLFAQLLCVASRLACRCVADGKYRPPGGAVGSASVRNRGGGGTFWLMYSANRSRSSCAAMCSRNIIWSRMKSCSRSRSSMKALAVATPGIESWRSICSRSISRCMSSRRSNGFQRAALCCGGRDARSRPGYGIPSNCVRSNMDTELGG</sequence>
<proteinExistence type="predicted"/>
<dbReference type="AlphaFoldDB" id="A0AAD9KU80"/>
<accession>A0AAD9KU80</accession>
<reference evidence="2" key="1">
    <citation type="journal article" date="2023" name="Mol. Biol. Evol.">
        <title>Third-Generation Sequencing Reveals the Adaptive Role of the Epigenome in Three Deep-Sea Polychaetes.</title>
        <authorList>
            <person name="Perez M."/>
            <person name="Aroh O."/>
            <person name="Sun Y."/>
            <person name="Lan Y."/>
            <person name="Juniper S.K."/>
            <person name="Young C.R."/>
            <person name="Angers B."/>
            <person name="Qian P.Y."/>
        </authorList>
    </citation>
    <scope>NUCLEOTIDE SEQUENCE</scope>
    <source>
        <strain evidence="2">R07B-5</strain>
    </source>
</reference>
<organism evidence="2 3">
    <name type="scientific">Ridgeia piscesae</name>
    <name type="common">Tubeworm</name>
    <dbReference type="NCBI Taxonomy" id="27915"/>
    <lineage>
        <taxon>Eukaryota</taxon>
        <taxon>Metazoa</taxon>
        <taxon>Spiralia</taxon>
        <taxon>Lophotrochozoa</taxon>
        <taxon>Annelida</taxon>
        <taxon>Polychaeta</taxon>
        <taxon>Sedentaria</taxon>
        <taxon>Canalipalpata</taxon>
        <taxon>Sabellida</taxon>
        <taxon>Siboglinidae</taxon>
        <taxon>Ridgeia</taxon>
    </lineage>
</organism>
<name>A0AAD9KU80_RIDPI</name>
<gene>
    <name evidence="2" type="ORF">NP493_578g00015</name>
</gene>
<evidence type="ECO:0000256" key="1">
    <source>
        <dbReference type="SAM" id="SignalP"/>
    </source>
</evidence>
<feature type="signal peptide" evidence="1">
    <location>
        <begin position="1"/>
        <end position="28"/>
    </location>
</feature>